<feature type="region of interest" description="Disordered" evidence="1">
    <location>
        <begin position="1"/>
        <end position="20"/>
    </location>
</feature>
<gene>
    <name evidence="2" type="ORF">SVUK_LOCUS153</name>
</gene>
<dbReference type="EMBL" id="UYYB01000219">
    <property type="protein sequence ID" value="VDM65155.1"/>
    <property type="molecule type" value="Genomic_DNA"/>
</dbReference>
<dbReference type="AlphaFoldDB" id="A0A3P7K1W8"/>
<name>A0A3P7K1W8_STRVU</name>
<protein>
    <submittedName>
        <fullName evidence="2">Uncharacterized protein</fullName>
    </submittedName>
</protein>
<organism evidence="2 3">
    <name type="scientific">Strongylus vulgaris</name>
    <name type="common">Blood worm</name>
    <dbReference type="NCBI Taxonomy" id="40348"/>
    <lineage>
        <taxon>Eukaryota</taxon>
        <taxon>Metazoa</taxon>
        <taxon>Ecdysozoa</taxon>
        <taxon>Nematoda</taxon>
        <taxon>Chromadorea</taxon>
        <taxon>Rhabditida</taxon>
        <taxon>Rhabditina</taxon>
        <taxon>Rhabditomorpha</taxon>
        <taxon>Strongyloidea</taxon>
        <taxon>Strongylidae</taxon>
        <taxon>Strongylus</taxon>
    </lineage>
</organism>
<dbReference type="Proteomes" id="UP000270094">
    <property type="component" value="Unassembled WGS sequence"/>
</dbReference>
<sequence>MDPFQWQQYPQPGASSSVSGTSELFSSTYAMLSDTASAPYPDQWHENKSGLRSNLIPWKLPGFAPEFTV</sequence>
<evidence type="ECO:0000313" key="2">
    <source>
        <dbReference type="EMBL" id="VDM65155.1"/>
    </source>
</evidence>
<accession>A0A3P7K1W8</accession>
<reference evidence="2 3" key="1">
    <citation type="submission" date="2018-11" db="EMBL/GenBank/DDBJ databases">
        <authorList>
            <consortium name="Pathogen Informatics"/>
        </authorList>
    </citation>
    <scope>NUCLEOTIDE SEQUENCE [LARGE SCALE GENOMIC DNA]</scope>
</reference>
<keyword evidence="3" id="KW-1185">Reference proteome</keyword>
<evidence type="ECO:0000256" key="1">
    <source>
        <dbReference type="SAM" id="MobiDB-lite"/>
    </source>
</evidence>
<evidence type="ECO:0000313" key="3">
    <source>
        <dbReference type="Proteomes" id="UP000270094"/>
    </source>
</evidence>
<proteinExistence type="predicted"/>
<dbReference type="OrthoDB" id="10500947at2759"/>